<organism evidence="4 5">
    <name type="scientific">Marvinbryantia formatexigens DSM 14469</name>
    <dbReference type="NCBI Taxonomy" id="478749"/>
    <lineage>
        <taxon>Bacteria</taxon>
        <taxon>Bacillati</taxon>
        <taxon>Bacillota</taxon>
        <taxon>Clostridia</taxon>
        <taxon>Lachnospirales</taxon>
        <taxon>Lachnospiraceae</taxon>
        <taxon>Marvinbryantia</taxon>
    </lineage>
</organism>
<accession>C6LIX1</accession>
<dbReference type="eggNOG" id="COG1512">
    <property type="taxonomic scope" value="Bacteria"/>
</dbReference>
<protein>
    <recommendedName>
        <fullName evidence="3">TPM domain-containing protein</fullName>
    </recommendedName>
</protein>
<dbReference type="OrthoDB" id="9806054at2"/>
<feature type="transmembrane region" description="Helical" evidence="2">
    <location>
        <begin position="21"/>
        <end position="42"/>
    </location>
</feature>
<evidence type="ECO:0000313" key="5">
    <source>
        <dbReference type="Proteomes" id="UP000005561"/>
    </source>
</evidence>
<dbReference type="Proteomes" id="UP000005561">
    <property type="component" value="Unassembled WGS sequence"/>
</dbReference>
<evidence type="ECO:0000256" key="2">
    <source>
        <dbReference type="SAM" id="Phobius"/>
    </source>
</evidence>
<feature type="domain" description="TPM" evidence="3">
    <location>
        <begin position="50"/>
        <end position="171"/>
    </location>
</feature>
<dbReference type="STRING" id="168384.SAMN05660368_03034"/>
<evidence type="ECO:0000256" key="1">
    <source>
        <dbReference type="SAM" id="MobiDB-lite"/>
    </source>
</evidence>
<feature type="transmembrane region" description="Helical" evidence="2">
    <location>
        <begin position="203"/>
        <end position="222"/>
    </location>
</feature>
<gene>
    <name evidence="4" type="ORF">BRYFOR_08602</name>
</gene>
<keyword evidence="2" id="KW-0472">Membrane</keyword>
<keyword evidence="2" id="KW-0812">Transmembrane</keyword>
<evidence type="ECO:0000259" key="3">
    <source>
        <dbReference type="Pfam" id="PF04536"/>
    </source>
</evidence>
<feature type="compositionally biased region" description="Gly residues" evidence="1">
    <location>
        <begin position="284"/>
        <end position="297"/>
    </location>
</feature>
<keyword evidence="2" id="KW-1133">Transmembrane helix</keyword>
<dbReference type="AlphaFoldDB" id="C6LIX1"/>
<keyword evidence="5" id="KW-1185">Reference proteome</keyword>
<dbReference type="RefSeq" id="WP_006863370.1">
    <property type="nucleotide sequence ID" value="NZ_ACCL02000018.1"/>
</dbReference>
<comment type="caution">
    <text evidence="4">The sequence shown here is derived from an EMBL/GenBank/DDBJ whole genome shotgun (WGS) entry which is preliminary data.</text>
</comment>
<name>C6LIX1_9FIRM</name>
<dbReference type="InterPro" id="IPR007621">
    <property type="entry name" value="TPM_dom"/>
</dbReference>
<sequence length="297" mass="32506">MVERQAVTYDIREKRLPGSAFLLLRAVFAVCAAALFICGSALCAKASGCVFDKAGLFTQEETAQLNQLAQELEETYNMNFLMLTTADAQGQSSRDVAERFYEDGGYDTDGKRGGIVLLIDMDNRELNLVTNKEMILYITDAREEDIYDAGYEYAADGDYGEAMLAMLERTAAFMKKGIPDNQYTYDTETGQIIRHRSLSAGDWLLALGVSLCCAALACAFLYRKYRRVEKYEYSVGSDADIRITGKEDRLVNQFVTHRRIPKNPPPGSGAGGSSGGRSSTHTSSGGGTFGGGHGRSF</sequence>
<feature type="region of interest" description="Disordered" evidence="1">
    <location>
        <begin position="256"/>
        <end position="297"/>
    </location>
</feature>
<dbReference type="Pfam" id="PF04536">
    <property type="entry name" value="TPM_phosphatase"/>
    <property type="match status" value="1"/>
</dbReference>
<evidence type="ECO:0000313" key="4">
    <source>
        <dbReference type="EMBL" id="EET59510.1"/>
    </source>
</evidence>
<dbReference type="Gene3D" id="3.10.310.50">
    <property type="match status" value="1"/>
</dbReference>
<reference evidence="4" key="1">
    <citation type="submission" date="2009-07" db="EMBL/GenBank/DDBJ databases">
        <authorList>
            <person name="Weinstock G."/>
            <person name="Sodergren E."/>
            <person name="Clifton S."/>
            <person name="Fulton L."/>
            <person name="Fulton B."/>
            <person name="Courtney L."/>
            <person name="Fronick C."/>
            <person name="Harrison M."/>
            <person name="Strong C."/>
            <person name="Farmer C."/>
            <person name="Delahaunty K."/>
            <person name="Markovic C."/>
            <person name="Hall O."/>
            <person name="Minx P."/>
            <person name="Tomlinson C."/>
            <person name="Mitreva M."/>
            <person name="Nelson J."/>
            <person name="Hou S."/>
            <person name="Wollam A."/>
            <person name="Pepin K.H."/>
            <person name="Johnson M."/>
            <person name="Bhonagiri V."/>
            <person name="Nash W.E."/>
            <person name="Warren W."/>
            <person name="Chinwalla A."/>
            <person name="Mardis E.R."/>
            <person name="Wilson R.K."/>
        </authorList>
    </citation>
    <scope>NUCLEOTIDE SEQUENCE [LARGE SCALE GENOMIC DNA]</scope>
    <source>
        <strain evidence="4">DSM 14469</strain>
    </source>
</reference>
<proteinExistence type="predicted"/>
<dbReference type="EMBL" id="ACCL02000018">
    <property type="protein sequence ID" value="EET59510.1"/>
    <property type="molecule type" value="Genomic_DNA"/>
</dbReference>